<dbReference type="Proteomes" id="UP000293520">
    <property type="component" value="Unassembled WGS sequence"/>
</dbReference>
<gene>
    <name evidence="2" type="ORF">EYE42_00570</name>
</gene>
<dbReference type="RefSeq" id="WP_130989371.1">
    <property type="nucleotide sequence ID" value="NZ_SISK01000001.1"/>
</dbReference>
<feature type="transmembrane region" description="Helical" evidence="1">
    <location>
        <begin position="103"/>
        <end position="124"/>
    </location>
</feature>
<protein>
    <submittedName>
        <fullName evidence="2">DUF1345 domain-containing protein</fullName>
    </submittedName>
</protein>
<name>A0A4Q9G6L2_9RHOB</name>
<reference evidence="2 3" key="1">
    <citation type="submission" date="2019-02" db="EMBL/GenBank/DDBJ databases">
        <title>Paracoccus subflavus sp. nov., isolated from marine sediment of the Pacific Ocean.</title>
        <authorList>
            <person name="Zhang G."/>
        </authorList>
    </citation>
    <scope>NUCLEOTIDE SEQUENCE [LARGE SCALE GENOMIC DNA]</scope>
    <source>
        <strain evidence="2 3">GY0581</strain>
    </source>
</reference>
<keyword evidence="3" id="KW-1185">Reference proteome</keyword>
<comment type="caution">
    <text evidence="2">The sequence shown here is derived from an EMBL/GenBank/DDBJ whole genome shotgun (WGS) entry which is preliminary data.</text>
</comment>
<keyword evidence="1" id="KW-1133">Transmembrane helix</keyword>
<feature type="transmembrane region" description="Helical" evidence="1">
    <location>
        <begin position="185"/>
        <end position="206"/>
    </location>
</feature>
<dbReference type="OrthoDB" id="64737at2"/>
<dbReference type="EMBL" id="SISK01000001">
    <property type="protein sequence ID" value="TBN43670.1"/>
    <property type="molecule type" value="Genomic_DNA"/>
</dbReference>
<organism evidence="2 3">
    <name type="scientific">Paracoccus subflavus</name>
    <dbReference type="NCBI Taxonomy" id="2528244"/>
    <lineage>
        <taxon>Bacteria</taxon>
        <taxon>Pseudomonadati</taxon>
        <taxon>Pseudomonadota</taxon>
        <taxon>Alphaproteobacteria</taxon>
        <taxon>Rhodobacterales</taxon>
        <taxon>Paracoccaceae</taxon>
        <taxon>Paracoccus</taxon>
    </lineage>
</organism>
<dbReference type="Pfam" id="PF07077">
    <property type="entry name" value="DUF1345"/>
    <property type="match status" value="1"/>
</dbReference>
<dbReference type="InterPro" id="IPR009781">
    <property type="entry name" value="DUF1345"/>
</dbReference>
<keyword evidence="1" id="KW-0472">Membrane</keyword>
<feature type="transmembrane region" description="Helical" evidence="1">
    <location>
        <begin position="33"/>
        <end position="51"/>
    </location>
</feature>
<evidence type="ECO:0000313" key="3">
    <source>
        <dbReference type="Proteomes" id="UP000293520"/>
    </source>
</evidence>
<evidence type="ECO:0000256" key="1">
    <source>
        <dbReference type="SAM" id="Phobius"/>
    </source>
</evidence>
<keyword evidence="1" id="KW-0812">Transmembrane</keyword>
<accession>A0A4Q9G6L2</accession>
<evidence type="ECO:0000313" key="2">
    <source>
        <dbReference type="EMBL" id="TBN43670.1"/>
    </source>
</evidence>
<feature type="transmembrane region" description="Helical" evidence="1">
    <location>
        <begin position="71"/>
        <end position="91"/>
    </location>
</feature>
<sequence length="207" mass="22305">MRLPHPRYVGFFAVFAVCTLASSRLLSIEEATILGFDLAAAAFILTCLPLWHGDRVDAARARAARDDGGRFFLLVSAVAVIAAILLALGRLVGGRNTLTGVDFAAVAGTLVLAWLFFNLIYAFHYAHLYYDQHRTGDAGGIIFPEGGEPVFADFVYFAFVIGMTCQTADLDISARAIRRVVTGHGVLAFFFNLGVLAMTINVLSGVI</sequence>
<proteinExistence type="predicted"/>
<dbReference type="AlphaFoldDB" id="A0A4Q9G6L2"/>